<organism evidence="1 2">
    <name type="scientific">Smittium megazygosporum</name>
    <dbReference type="NCBI Taxonomy" id="133381"/>
    <lineage>
        <taxon>Eukaryota</taxon>
        <taxon>Fungi</taxon>
        <taxon>Fungi incertae sedis</taxon>
        <taxon>Zoopagomycota</taxon>
        <taxon>Kickxellomycotina</taxon>
        <taxon>Harpellomycetes</taxon>
        <taxon>Harpellales</taxon>
        <taxon>Legeriomycetaceae</taxon>
        <taxon>Smittium</taxon>
    </lineage>
</organism>
<feature type="non-terminal residue" evidence="1">
    <location>
        <position position="136"/>
    </location>
</feature>
<evidence type="ECO:0000313" key="2">
    <source>
        <dbReference type="Proteomes" id="UP000245609"/>
    </source>
</evidence>
<dbReference type="OrthoDB" id="5596645at2759"/>
<name>A0A2T9XXT9_9FUNG</name>
<dbReference type="SUPFAM" id="SSF81296">
    <property type="entry name" value="E set domains"/>
    <property type="match status" value="1"/>
</dbReference>
<dbReference type="EMBL" id="MBFS01003800">
    <property type="protein sequence ID" value="PVU84880.1"/>
    <property type="molecule type" value="Genomic_DNA"/>
</dbReference>
<evidence type="ECO:0008006" key="3">
    <source>
        <dbReference type="Google" id="ProtNLM"/>
    </source>
</evidence>
<accession>A0A2T9XXT9</accession>
<protein>
    <recommendedName>
        <fullName evidence="3">Arrestin-like N-terminal domain-containing protein</fullName>
    </recommendedName>
</protein>
<evidence type="ECO:0000313" key="1">
    <source>
        <dbReference type="EMBL" id="PVU84880.1"/>
    </source>
</evidence>
<dbReference type="InterPro" id="IPR014756">
    <property type="entry name" value="Ig_E-set"/>
</dbReference>
<dbReference type="InterPro" id="IPR014752">
    <property type="entry name" value="Arrestin-like_C"/>
</dbReference>
<dbReference type="AlphaFoldDB" id="A0A2T9XXT9"/>
<dbReference type="Proteomes" id="UP000245609">
    <property type="component" value="Unassembled WGS sequence"/>
</dbReference>
<proteinExistence type="predicted"/>
<gene>
    <name evidence="1" type="ORF">BB560_007242</name>
</gene>
<dbReference type="Gene3D" id="2.60.40.640">
    <property type="match status" value="1"/>
</dbReference>
<reference evidence="1 2" key="1">
    <citation type="journal article" date="2018" name="MBio">
        <title>Comparative Genomics Reveals the Core Gene Toolbox for the Fungus-Insect Symbiosis.</title>
        <authorList>
            <person name="Wang Y."/>
            <person name="Stata M."/>
            <person name="Wang W."/>
            <person name="Stajich J.E."/>
            <person name="White M.M."/>
            <person name="Moncalvo J.M."/>
        </authorList>
    </citation>
    <scope>NUCLEOTIDE SEQUENCE [LARGE SCALE GENOMIC DNA]</scope>
    <source>
        <strain evidence="1 2">SC-DP-2</strain>
    </source>
</reference>
<sequence length="136" mass="15814">MVFFPQIPNLRINIFQEKKKVTIRGTKDESAGFVIGGYIIIEPNTKVKVKSLKVQIINKLNHNWIQEDLNPCKKYHKINISENHLISDYKVLDPQKYNFSFSLPLEGNITESIYLGRLKNKYYIKALVEYYGAFGS</sequence>
<dbReference type="STRING" id="133381.A0A2T9XXT9"/>
<comment type="caution">
    <text evidence="1">The sequence shown here is derived from an EMBL/GenBank/DDBJ whole genome shotgun (WGS) entry which is preliminary data.</text>
</comment>
<keyword evidence="2" id="KW-1185">Reference proteome</keyword>